<comment type="catalytic activity">
    <reaction evidence="1">
        <text>ATP + protein L-histidine = ADP + protein N-phospho-L-histidine.</text>
        <dbReference type="EC" id="2.7.13.3"/>
    </reaction>
</comment>
<evidence type="ECO:0000256" key="6">
    <source>
        <dbReference type="ARBA" id="ARBA00022777"/>
    </source>
</evidence>
<evidence type="ECO:0000256" key="2">
    <source>
        <dbReference type="ARBA" id="ARBA00012438"/>
    </source>
</evidence>
<keyword evidence="4" id="KW-0808">Transferase</keyword>
<evidence type="ECO:0000256" key="8">
    <source>
        <dbReference type="ARBA" id="ARBA00023012"/>
    </source>
</evidence>
<dbReference type="PANTHER" id="PTHR24421">
    <property type="entry name" value="NITRATE/NITRITE SENSOR PROTEIN NARX-RELATED"/>
    <property type="match status" value="1"/>
</dbReference>
<dbReference type="SUPFAM" id="SSF55874">
    <property type="entry name" value="ATPase domain of HSP90 chaperone/DNA topoisomerase II/histidine kinase"/>
    <property type="match status" value="1"/>
</dbReference>
<gene>
    <name evidence="12" type="ORF">D8771_30360</name>
</gene>
<feature type="transmembrane region" description="Helical" evidence="10">
    <location>
        <begin position="57"/>
        <end position="84"/>
    </location>
</feature>
<dbReference type="AlphaFoldDB" id="A0A8H1L601"/>
<evidence type="ECO:0000256" key="3">
    <source>
        <dbReference type="ARBA" id="ARBA00022553"/>
    </source>
</evidence>
<sequence>MGETADDGSRGPRTPAGAGELPAPRFPEPAGGSGVPASGEPDAPAPQPPLPRRVAGLLLGCLTAPVGLLYFVLVGLPLGPLLLWPRTRPAALRWLGPGARVLAAAEHRRRVVFFADRFPARRLPDHRLLRYLAARTCTGLVTGFVLLLLVFGAGLAALLAAGLLRGSVTWPQLLGQALLGTVLLFLNVQGLRSLAAHDARLARACFGPTEQEALRQRITQLATSRAAVLRAVDGERRRIERDLHDGVQQRLVALAMLLGRARRHREPARANELLRQAHQEAQDVLHELREVTWRVYPAVLDDLGLREALAGVCERSGVPVRVDYDVPGPLPAAVETAAYFVVSESVTNTTKHASASTVSVSVRRSGGTLVVRVRDDGTGGADPAGGGLSGLRDRVGALDGRLHVDSPSGGPTTITAQLPCA</sequence>
<keyword evidence="8" id="KW-0902">Two-component regulatory system</keyword>
<keyword evidence="10" id="KW-0472">Membrane</keyword>
<evidence type="ECO:0000259" key="11">
    <source>
        <dbReference type="SMART" id="SM00387"/>
    </source>
</evidence>
<dbReference type="InterPro" id="IPR036890">
    <property type="entry name" value="HATPase_C_sf"/>
</dbReference>
<keyword evidence="3" id="KW-0597">Phosphoprotein</keyword>
<organism evidence="12 13">
    <name type="scientific">Streptomyces albus</name>
    <dbReference type="NCBI Taxonomy" id="1888"/>
    <lineage>
        <taxon>Bacteria</taxon>
        <taxon>Bacillati</taxon>
        <taxon>Actinomycetota</taxon>
        <taxon>Actinomycetes</taxon>
        <taxon>Kitasatosporales</taxon>
        <taxon>Streptomycetaceae</taxon>
        <taxon>Streptomyces</taxon>
    </lineage>
</organism>
<dbReference type="GeneID" id="75185225"/>
<dbReference type="GO" id="GO:0046983">
    <property type="term" value="F:protein dimerization activity"/>
    <property type="evidence" value="ECO:0007669"/>
    <property type="project" value="InterPro"/>
</dbReference>
<dbReference type="Pfam" id="PF07730">
    <property type="entry name" value="HisKA_3"/>
    <property type="match status" value="1"/>
</dbReference>
<evidence type="ECO:0000313" key="13">
    <source>
        <dbReference type="Proteomes" id="UP000298111"/>
    </source>
</evidence>
<keyword evidence="7" id="KW-0067">ATP-binding</keyword>
<dbReference type="EMBL" id="RCIY01000106">
    <property type="protein sequence ID" value="TGG76309.1"/>
    <property type="molecule type" value="Genomic_DNA"/>
</dbReference>
<dbReference type="EC" id="2.7.13.3" evidence="2"/>
<keyword evidence="10" id="KW-1133">Transmembrane helix</keyword>
<name>A0A8H1L601_9ACTN</name>
<keyword evidence="5" id="KW-0547">Nucleotide-binding</keyword>
<keyword evidence="10" id="KW-0812">Transmembrane</keyword>
<dbReference type="RefSeq" id="WP_135567712.1">
    <property type="nucleotide sequence ID" value="NZ_CP103060.1"/>
</dbReference>
<dbReference type="Proteomes" id="UP000298111">
    <property type="component" value="Unassembled WGS sequence"/>
</dbReference>
<dbReference type="GO" id="GO:0016020">
    <property type="term" value="C:membrane"/>
    <property type="evidence" value="ECO:0007669"/>
    <property type="project" value="InterPro"/>
</dbReference>
<dbReference type="Gene3D" id="3.30.565.10">
    <property type="entry name" value="Histidine kinase-like ATPase, C-terminal domain"/>
    <property type="match status" value="1"/>
</dbReference>
<evidence type="ECO:0000256" key="5">
    <source>
        <dbReference type="ARBA" id="ARBA00022741"/>
    </source>
</evidence>
<evidence type="ECO:0000313" key="12">
    <source>
        <dbReference type="EMBL" id="TGG76309.1"/>
    </source>
</evidence>
<proteinExistence type="predicted"/>
<reference evidence="12 13" key="1">
    <citation type="submission" date="2018-10" db="EMBL/GenBank/DDBJ databases">
        <title>Isolation of pseudouridimycin from Streptomyces albus DSM 40763.</title>
        <authorList>
            <person name="Rosenqvist P."/>
            <person name="Metsae-Ketelae M."/>
            <person name="Virta P."/>
        </authorList>
    </citation>
    <scope>NUCLEOTIDE SEQUENCE [LARGE SCALE GENOMIC DNA]</scope>
    <source>
        <strain evidence="12 13">DSM 40763</strain>
    </source>
</reference>
<dbReference type="GO" id="GO:0005524">
    <property type="term" value="F:ATP binding"/>
    <property type="evidence" value="ECO:0007669"/>
    <property type="project" value="UniProtKB-KW"/>
</dbReference>
<feature type="domain" description="Histidine kinase/HSP90-like ATPase" evidence="11">
    <location>
        <begin position="333"/>
        <end position="421"/>
    </location>
</feature>
<feature type="region of interest" description="Disordered" evidence="9">
    <location>
        <begin position="1"/>
        <end position="48"/>
    </location>
</feature>
<evidence type="ECO:0000256" key="10">
    <source>
        <dbReference type="SAM" id="Phobius"/>
    </source>
</evidence>
<evidence type="ECO:0000256" key="4">
    <source>
        <dbReference type="ARBA" id="ARBA00022679"/>
    </source>
</evidence>
<protein>
    <recommendedName>
        <fullName evidence="2">histidine kinase</fullName>
        <ecNumber evidence="2">2.7.13.3</ecNumber>
    </recommendedName>
</protein>
<dbReference type="Pfam" id="PF02518">
    <property type="entry name" value="HATPase_c"/>
    <property type="match status" value="1"/>
</dbReference>
<evidence type="ECO:0000256" key="9">
    <source>
        <dbReference type="SAM" id="MobiDB-lite"/>
    </source>
</evidence>
<feature type="transmembrane region" description="Helical" evidence="10">
    <location>
        <begin position="170"/>
        <end position="188"/>
    </location>
</feature>
<dbReference type="Gene3D" id="1.20.5.1930">
    <property type="match status" value="1"/>
</dbReference>
<dbReference type="GO" id="GO:0000155">
    <property type="term" value="F:phosphorelay sensor kinase activity"/>
    <property type="evidence" value="ECO:0007669"/>
    <property type="project" value="InterPro"/>
</dbReference>
<evidence type="ECO:0000256" key="1">
    <source>
        <dbReference type="ARBA" id="ARBA00000085"/>
    </source>
</evidence>
<dbReference type="PANTHER" id="PTHR24421:SF10">
    <property type="entry name" value="NITRATE_NITRITE SENSOR PROTEIN NARQ"/>
    <property type="match status" value="1"/>
</dbReference>
<keyword evidence="6 12" id="KW-0418">Kinase</keyword>
<dbReference type="CDD" id="cd16917">
    <property type="entry name" value="HATPase_UhpB-NarQ-NarX-like"/>
    <property type="match status" value="1"/>
</dbReference>
<dbReference type="InterPro" id="IPR011712">
    <property type="entry name" value="Sig_transdc_His_kin_sub3_dim/P"/>
</dbReference>
<accession>A0A8H1L601</accession>
<dbReference type="InterPro" id="IPR003594">
    <property type="entry name" value="HATPase_dom"/>
</dbReference>
<dbReference type="SMART" id="SM00387">
    <property type="entry name" value="HATPase_c"/>
    <property type="match status" value="1"/>
</dbReference>
<dbReference type="InterPro" id="IPR050482">
    <property type="entry name" value="Sensor_HK_TwoCompSys"/>
</dbReference>
<evidence type="ECO:0000256" key="7">
    <source>
        <dbReference type="ARBA" id="ARBA00022840"/>
    </source>
</evidence>
<feature type="transmembrane region" description="Helical" evidence="10">
    <location>
        <begin position="137"/>
        <end position="164"/>
    </location>
</feature>
<comment type="caution">
    <text evidence="12">The sequence shown here is derived from an EMBL/GenBank/DDBJ whole genome shotgun (WGS) entry which is preliminary data.</text>
</comment>